<dbReference type="PROSITE" id="PS50280">
    <property type="entry name" value="SET"/>
    <property type="match status" value="1"/>
</dbReference>
<accession>A0A4P6XSW4</accession>
<reference evidence="3" key="1">
    <citation type="submission" date="2019-03" db="EMBL/GenBank/DDBJ databases">
        <title>Snf2 controls pulcherriminic acid biosynthesis and connects pigmentation and antifungal activity of the yeast Metschnikowia pulcherrima.</title>
        <authorList>
            <person name="Gore-Lloyd D."/>
            <person name="Sumann I."/>
            <person name="Brachmann A.O."/>
            <person name="Schneeberger K."/>
            <person name="Ortiz-Merino R.A."/>
            <person name="Moreno-Beltran M."/>
            <person name="Schlaefli M."/>
            <person name="Kirner P."/>
            <person name="Santos Kron A."/>
            <person name="Wolfe K.H."/>
            <person name="Piel J."/>
            <person name="Ahrens C.H."/>
            <person name="Henk D."/>
            <person name="Freimoser F.M."/>
        </authorList>
    </citation>
    <scope>NUCLEOTIDE SEQUENCE [LARGE SCALE GENOMIC DNA]</scope>
    <source>
        <strain evidence="3">APC 1.2</strain>
    </source>
</reference>
<dbReference type="STRING" id="2163413.A0A4P6XSW4"/>
<dbReference type="GO" id="GO:0032259">
    <property type="term" value="P:methylation"/>
    <property type="evidence" value="ECO:0007669"/>
    <property type="project" value="UniProtKB-KW"/>
</dbReference>
<dbReference type="Proteomes" id="UP000292447">
    <property type="component" value="Chromosome VI"/>
</dbReference>
<keyword evidence="2" id="KW-0808">Transferase</keyword>
<keyword evidence="3" id="KW-1185">Reference proteome</keyword>
<feature type="domain" description="SET" evidence="1">
    <location>
        <begin position="21"/>
        <end position="257"/>
    </location>
</feature>
<gene>
    <name evidence="2" type="primary">MPUL0F02510</name>
    <name evidence="2" type="ORF">METSCH_F02510</name>
</gene>
<sequence length="482" mass="54643">MTIANLAGFLQWANSRGIELQSAEVRTSILGGLGLFANNTIEKHNVILRVPKKNVIDLDSLLQITEKLKADDKTDTVAAILSAALRAGGQISETMIIRNFMWGFCMLLKNGTFLKDNVSVIDGYLRALLTTPTMDIDDQDNDPDLLIQQLIEEKNTVRKDYSKLIEDYPAAESFLSFQEAFQLHQAVKSRVLEIPHAETSLEEYDYSTNISLVPMLDFVNHSHENNAVFDVDESTNDVILRVVKNIDSDEEITISYDPVDSVNSFLRTYGFIPEKPSEFTWTIPDLNSLLREVSGEQEYSKIAKWLQIRPEVHLDLDSSGNVGLRTEFSRLPFLLIPGLSYYDAWAPELKSFLRGASKATEAEVDEIVEEIRIEEESEPVILGFDTVFGVMWHDQHISHANIREQTGLESEHGIRMLATRTFDFVRRALRPDQLVAPNRGTSPAKEGPINEYKKLREVCFKKISDFSDDKLWPVVEDWVGNL</sequence>
<dbReference type="SMART" id="SM00317">
    <property type="entry name" value="SET"/>
    <property type="match status" value="1"/>
</dbReference>
<keyword evidence="2" id="KW-0489">Methyltransferase</keyword>
<proteinExistence type="predicted"/>
<dbReference type="InterPro" id="IPR001214">
    <property type="entry name" value="SET_dom"/>
</dbReference>
<evidence type="ECO:0000313" key="3">
    <source>
        <dbReference type="Proteomes" id="UP000292447"/>
    </source>
</evidence>
<organism evidence="2 3">
    <name type="scientific">Metschnikowia aff. pulcherrima</name>
    <dbReference type="NCBI Taxonomy" id="2163413"/>
    <lineage>
        <taxon>Eukaryota</taxon>
        <taxon>Fungi</taxon>
        <taxon>Dikarya</taxon>
        <taxon>Ascomycota</taxon>
        <taxon>Saccharomycotina</taxon>
        <taxon>Pichiomycetes</taxon>
        <taxon>Metschnikowiaceae</taxon>
        <taxon>Metschnikowia</taxon>
    </lineage>
</organism>
<dbReference type="EMBL" id="CP034461">
    <property type="protein sequence ID" value="QBM90667.1"/>
    <property type="molecule type" value="Genomic_DNA"/>
</dbReference>
<evidence type="ECO:0000259" key="1">
    <source>
        <dbReference type="PROSITE" id="PS50280"/>
    </source>
</evidence>
<dbReference type="SUPFAM" id="SSF82199">
    <property type="entry name" value="SET domain"/>
    <property type="match status" value="1"/>
</dbReference>
<evidence type="ECO:0000313" key="2">
    <source>
        <dbReference type="EMBL" id="QBM90667.1"/>
    </source>
</evidence>
<dbReference type="CDD" id="cd10527">
    <property type="entry name" value="SET_LSMT"/>
    <property type="match status" value="1"/>
</dbReference>
<dbReference type="Gene3D" id="3.90.1410.10">
    <property type="entry name" value="set domain protein methyltransferase, domain 1"/>
    <property type="match status" value="1"/>
</dbReference>
<dbReference type="Pfam" id="PF00856">
    <property type="entry name" value="SET"/>
    <property type="match status" value="1"/>
</dbReference>
<protein>
    <submittedName>
        <fullName evidence="2">[cytochrome c]-lysine N-methyltransferase</fullName>
    </submittedName>
</protein>
<dbReference type="PANTHER" id="PTHR13271">
    <property type="entry name" value="UNCHARACTERIZED PUTATIVE METHYLTRANSFERASE"/>
    <property type="match status" value="1"/>
</dbReference>
<dbReference type="InterPro" id="IPR050600">
    <property type="entry name" value="SETD3_SETD6_MTase"/>
</dbReference>
<dbReference type="GO" id="GO:0016279">
    <property type="term" value="F:protein-lysine N-methyltransferase activity"/>
    <property type="evidence" value="ECO:0007669"/>
    <property type="project" value="TreeGrafter"/>
</dbReference>
<name>A0A4P6XSW4_9ASCO</name>
<dbReference type="InterPro" id="IPR046341">
    <property type="entry name" value="SET_dom_sf"/>
</dbReference>
<dbReference type="AlphaFoldDB" id="A0A4P6XSW4"/>